<name>A0A7L1WK91_9PASS</name>
<evidence type="ECO:0000313" key="1">
    <source>
        <dbReference type="EMBL" id="NXO97478.1"/>
    </source>
</evidence>
<comment type="caution">
    <text evidence="1">The sequence shown here is derived from an EMBL/GenBank/DDBJ whole genome shotgun (WGS) entry which is preliminary data.</text>
</comment>
<proteinExistence type="predicted"/>
<feature type="non-terminal residue" evidence="1">
    <location>
        <position position="1"/>
    </location>
</feature>
<dbReference type="Proteomes" id="UP000536092">
    <property type="component" value="Unassembled WGS sequence"/>
</dbReference>
<reference evidence="1 2" key="1">
    <citation type="submission" date="2019-09" db="EMBL/GenBank/DDBJ databases">
        <title>Bird 10,000 Genomes (B10K) Project - Family phase.</title>
        <authorList>
            <person name="Zhang G."/>
        </authorList>
    </citation>
    <scope>NUCLEOTIDE SEQUENCE [LARGE SCALE GENOMIC DNA]</scope>
    <source>
        <strain evidence="1">B10K-DU-002-20</strain>
        <tissue evidence="1">Muscle</tissue>
    </source>
</reference>
<gene>
    <name evidence="1" type="primary">Hydin_5</name>
    <name evidence="1" type="ORF">CERBRA_R15443</name>
</gene>
<keyword evidence="2" id="KW-1185">Reference proteome</keyword>
<dbReference type="EMBL" id="VXBV01005581">
    <property type="protein sequence ID" value="NXO97478.1"/>
    <property type="molecule type" value="Genomic_DNA"/>
</dbReference>
<sequence length="128" mass="13597">QILQMAVGSKCPQNFLVPPYAVGGMLPTEVLEDCEALKRPKAQQAELKAMAEAKATAEAEAKVNTMGRAAPAYHRAVTFCPEPMVKVTGNPVSPAVMHHLGIDPSSEMCEALQHRGIVVIVHGTPRAG</sequence>
<protein>
    <submittedName>
        <fullName evidence="1">HYDIN protein</fullName>
    </submittedName>
</protein>
<dbReference type="AlphaFoldDB" id="A0A7L1WK91"/>
<evidence type="ECO:0000313" key="2">
    <source>
        <dbReference type="Proteomes" id="UP000536092"/>
    </source>
</evidence>
<accession>A0A7L1WK91</accession>
<dbReference type="OrthoDB" id="442692at2759"/>
<feature type="non-terminal residue" evidence="1">
    <location>
        <position position="128"/>
    </location>
</feature>
<organism evidence="1 2">
    <name type="scientific">Certhia brachydactyla</name>
    <name type="common">short-toed tree-creeper</name>
    <dbReference type="NCBI Taxonomy" id="73330"/>
    <lineage>
        <taxon>Eukaryota</taxon>
        <taxon>Metazoa</taxon>
        <taxon>Chordata</taxon>
        <taxon>Craniata</taxon>
        <taxon>Vertebrata</taxon>
        <taxon>Euteleostomi</taxon>
        <taxon>Archelosauria</taxon>
        <taxon>Archosauria</taxon>
        <taxon>Dinosauria</taxon>
        <taxon>Saurischia</taxon>
        <taxon>Theropoda</taxon>
        <taxon>Coelurosauria</taxon>
        <taxon>Aves</taxon>
        <taxon>Neognathae</taxon>
        <taxon>Neoaves</taxon>
        <taxon>Telluraves</taxon>
        <taxon>Australaves</taxon>
        <taxon>Passeriformes</taxon>
        <taxon>Certhiidae</taxon>
        <taxon>Certhiinae</taxon>
        <taxon>Certhia</taxon>
    </lineage>
</organism>